<proteinExistence type="predicted"/>
<gene>
    <name evidence="1" type="ORF">TCM_001003</name>
</gene>
<evidence type="ECO:0000313" key="1">
    <source>
        <dbReference type="EMBL" id="EOX91971.1"/>
    </source>
</evidence>
<keyword evidence="2" id="KW-1185">Reference proteome</keyword>
<dbReference type="AlphaFoldDB" id="A0A061DJ57"/>
<name>A0A061DJ57_THECC</name>
<organism evidence="1 2">
    <name type="scientific">Theobroma cacao</name>
    <name type="common">Cacao</name>
    <name type="synonym">Cocoa</name>
    <dbReference type="NCBI Taxonomy" id="3641"/>
    <lineage>
        <taxon>Eukaryota</taxon>
        <taxon>Viridiplantae</taxon>
        <taxon>Streptophyta</taxon>
        <taxon>Embryophyta</taxon>
        <taxon>Tracheophyta</taxon>
        <taxon>Spermatophyta</taxon>
        <taxon>Magnoliopsida</taxon>
        <taxon>eudicotyledons</taxon>
        <taxon>Gunneridae</taxon>
        <taxon>Pentapetalae</taxon>
        <taxon>rosids</taxon>
        <taxon>malvids</taxon>
        <taxon>Malvales</taxon>
        <taxon>Malvaceae</taxon>
        <taxon>Byttnerioideae</taxon>
        <taxon>Theobroma</taxon>
    </lineage>
</organism>
<protein>
    <submittedName>
        <fullName evidence="1">Uncharacterized protein</fullName>
    </submittedName>
</protein>
<reference evidence="1 2" key="1">
    <citation type="journal article" date="2013" name="Genome Biol.">
        <title>The genome sequence of the most widely cultivated cacao type and its use to identify candidate genes regulating pod color.</title>
        <authorList>
            <person name="Motamayor J.C."/>
            <person name="Mockaitis K."/>
            <person name="Schmutz J."/>
            <person name="Haiminen N."/>
            <person name="Iii D.L."/>
            <person name="Cornejo O."/>
            <person name="Findley S.D."/>
            <person name="Zheng P."/>
            <person name="Utro F."/>
            <person name="Royaert S."/>
            <person name="Saski C."/>
            <person name="Jenkins J."/>
            <person name="Podicheti R."/>
            <person name="Zhao M."/>
            <person name="Scheffler B.E."/>
            <person name="Stack J.C."/>
            <person name="Feltus F.A."/>
            <person name="Mustiga G.M."/>
            <person name="Amores F."/>
            <person name="Phillips W."/>
            <person name="Marelli J.P."/>
            <person name="May G.D."/>
            <person name="Shapiro H."/>
            <person name="Ma J."/>
            <person name="Bustamante C.D."/>
            <person name="Schnell R.J."/>
            <person name="Main D."/>
            <person name="Gilbert D."/>
            <person name="Parida L."/>
            <person name="Kuhn D.N."/>
        </authorList>
    </citation>
    <scope>NUCLEOTIDE SEQUENCE [LARGE SCALE GENOMIC DNA]</scope>
    <source>
        <strain evidence="2">cv. Matina 1-6</strain>
    </source>
</reference>
<sequence length="76" mass="8310">MGRLMNCKLFDSFGPSESGLGCYVRSLIQFISVHIYHCQSPFSLVALAPCLQSRNAELPCVPKFGQNGVTRTGSRS</sequence>
<dbReference type="InParanoid" id="A0A061DJ57"/>
<dbReference type="Gramene" id="EOX91971">
    <property type="protein sequence ID" value="EOX91971"/>
    <property type="gene ID" value="TCM_001003"/>
</dbReference>
<evidence type="ECO:0000313" key="2">
    <source>
        <dbReference type="Proteomes" id="UP000026915"/>
    </source>
</evidence>
<dbReference type="Proteomes" id="UP000026915">
    <property type="component" value="Chromosome 1"/>
</dbReference>
<dbReference type="EMBL" id="CM001879">
    <property type="protein sequence ID" value="EOX91971.1"/>
    <property type="molecule type" value="Genomic_DNA"/>
</dbReference>
<accession>A0A061DJ57</accession>
<dbReference type="HOGENOM" id="CLU_2659452_0_0_1"/>